<evidence type="ECO:0000313" key="3">
    <source>
        <dbReference type="Proteomes" id="UP000790347"/>
    </source>
</evidence>
<dbReference type="EMBL" id="ASGP02000001">
    <property type="protein sequence ID" value="KAH9526063.1"/>
    <property type="molecule type" value="Genomic_DNA"/>
</dbReference>
<evidence type="ECO:0000313" key="2">
    <source>
        <dbReference type="EMBL" id="KAH9526063.1"/>
    </source>
</evidence>
<dbReference type="Proteomes" id="UP000790347">
    <property type="component" value="Unassembled WGS sequence"/>
</dbReference>
<evidence type="ECO:0000256" key="1">
    <source>
        <dbReference type="SAM" id="MobiDB-lite"/>
    </source>
</evidence>
<sequence>MVSVLSMWPYSLYHCLFHNIFGFPKVDRQRPYFMFHKRKQKYFWKYFKCFKRKFSEKPCSRNNNNNKQQQQQQRQQQ</sequence>
<protein>
    <submittedName>
        <fullName evidence="2">Uncharacterized protein</fullName>
    </submittedName>
</protein>
<name>A0A922I8D0_DERFA</name>
<feature type="region of interest" description="Disordered" evidence="1">
    <location>
        <begin position="56"/>
        <end position="77"/>
    </location>
</feature>
<dbReference type="AlphaFoldDB" id="A0A922I8D0"/>
<proteinExistence type="predicted"/>
<gene>
    <name evidence="2" type="ORF">DERF_000180</name>
</gene>
<reference evidence="2" key="1">
    <citation type="submission" date="2013-05" db="EMBL/GenBank/DDBJ databases">
        <authorList>
            <person name="Yim A.K.Y."/>
            <person name="Chan T.F."/>
            <person name="Ji K.M."/>
            <person name="Liu X.Y."/>
            <person name="Zhou J.W."/>
            <person name="Li R.Q."/>
            <person name="Yang K.Y."/>
            <person name="Li J."/>
            <person name="Li M."/>
            <person name="Law P.T.W."/>
            <person name="Wu Y.L."/>
            <person name="Cai Z.L."/>
            <person name="Qin H."/>
            <person name="Bao Y."/>
            <person name="Leung R.K.K."/>
            <person name="Ng P.K.S."/>
            <person name="Zou J."/>
            <person name="Zhong X.J."/>
            <person name="Ran P.X."/>
            <person name="Zhong N.S."/>
            <person name="Liu Z.G."/>
            <person name="Tsui S.K.W."/>
        </authorList>
    </citation>
    <scope>NUCLEOTIDE SEQUENCE</scope>
    <source>
        <strain evidence="2">Derf</strain>
        <tissue evidence="2">Whole organism</tissue>
    </source>
</reference>
<organism evidence="2 3">
    <name type="scientific">Dermatophagoides farinae</name>
    <name type="common">American house dust mite</name>
    <dbReference type="NCBI Taxonomy" id="6954"/>
    <lineage>
        <taxon>Eukaryota</taxon>
        <taxon>Metazoa</taxon>
        <taxon>Ecdysozoa</taxon>
        <taxon>Arthropoda</taxon>
        <taxon>Chelicerata</taxon>
        <taxon>Arachnida</taxon>
        <taxon>Acari</taxon>
        <taxon>Acariformes</taxon>
        <taxon>Sarcoptiformes</taxon>
        <taxon>Astigmata</taxon>
        <taxon>Psoroptidia</taxon>
        <taxon>Analgoidea</taxon>
        <taxon>Pyroglyphidae</taxon>
        <taxon>Dermatophagoidinae</taxon>
        <taxon>Dermatophagoides</taxon>
    </lineage>
</organism>
<feature type="compositionally biased region" description="Low complexity" evidence="1">
    <location>
        <begin position="61"/>
        <end position="77"/>
    </location>
</feature>
<keyword evidence="3" id="KW-1185">Reference proteome</keyword>
<accession>A0A922I8D0</accession>
<reference evidence="2" key="2">
    <citation type="journal article" date="2022" name="Res Sq">
        <title>Comparative Genomics Reveals Insights into the Divergent Evolution of Astigmatic Mites and Household Pest Adaptations.</title>
        <authorList>
            <person name="Xiong Q."/>
            <person name="Wan A.T.-Y."/>
            <person name="Liu X.-Y."/>
            <person name="Fung C.S.-H."/>
            <person name="Xiao X."/>
            <person name="Malainual N."/>
            <person name="Hou J."/>
            <person name="Wang L."/>
            <person name="Wang M."/>
            <person name="Yang K."/>
            <person name="Cui Y."/>
            <person name="Leung E."/>
            <person name="Nong W."/>
            <person name="Shin S.-K."/>
            <person name="Au S."/>
            <person name="Jeong K.Y."/>
            <person name="Chew F.T."/>
            <person name="Hui J."/>
            <person name="Leung T.F."/>
            <person name="Tungtrongchitr A."/>
            <person name="Zhong N."/>
            <person name="Liu Z."/>
            <person name="Tsui S."/>
        </authorList>
    </citation>
    <scope>NUCLEOTIDE SEQUENCE</scope>
    <source>
        <strain evidence="2">Derf</strain>
        <tissue evidence="2">Whole organism</tissue>
    </source>
</reference>
<comment type="caution">
    <text evidence="2">The sequence shown here is derived from an EMBL/GenBank/DDBJ whole genome shotgun (WGS) entry which is preliminary data.</text>
</comment>